<protein>
    <submittedName>
        <fullName evidence="1">Uncharacterized protein</fullName>
    </submittedName>
</protein>
<keyword evidence="2" id="KW-1185">Reference proteome</keyword>
<dbReference type="Proteomes" id="UP001165082">
    <property type="component" value="Unassembled WGS sequence"/>
</dbReference>
<evidence type="ECO:0000313" key="2">
    <source>
        <dbReference type="Proteomes" id="UP001165082"/>
    </source>
</evidence>
<sequence length="287" mass="31910">MGDDKLLKHQVETFSALMSSLKSIVVEGSDEQGNVDMAGETGVRINGAISERLTTLINMRGKKGAEVIQGYMESEKGGEDERELNGMLISYVIDFLELFVSSAADRSDANKALMSELVKIVTGRVKGVEGAYVEGDGKVTEEDVDKWMDENAKRFDGGFIRYLDSEVHRVTSSPNQSQPVIKTGSILKIVRVRVLEEVGKRMGEEIEVMNQVLGYDKDGIRERVVLAGLEARGRDMAERLKAVCEEVLEGEVKGEEGEEEFRRRVGNVLETVKGWENIKGEEEGEWE</sequence>
<organism evidence="1 2">
    <name type="scientific">Triparma retinervis</name>
    <dbReference type="NCBI Taxonomy" id="2557542"/>
    <lineage>
        <taxon>Eukaryota</taxon>
        <taxon>Sar</taxon>
        <taxon>Stramenopiles</taxon>
        <taxon>Ochrophyta</taxon>
        <taxon>Bolidophyceae</taxon>
        <taxon>Parmales</taxon>
        <taxon>Triparmaceae</taxon>
        <taxon>Triparma</taxon>
    </lineage>
</organism>
<accession>A0A9W6ZFY8</accession>
<reference evidence="1" key="1">
    <citation type="submission" date="2022-07" db="EMBL/GenBank/DDBJ databases">
        <title>Genome analysis of Parmales, a sister group of diatoms, reveals the evolutionary specialization of diatoms from phago-mixotrophs to photoautotrophs.</title>
        <authorList>
            <person name="Ban H."/>
            <person name="Sato S."/>
            <person name="Yoshikawa S."/>
            <person name="Kazumasa Y."/>
            <person name="Nakamura Y."/>
            <person name="Ichinomiya M."/>
            <person name="Saitoh K."/>
            <person name="Sato N."/>
            <person name="Blanc-Mathieu R."/>
            <person name="Endo H."/>
            <person name="Kuwata A."/>
            <person name="Ogata H."/>
        </authorList>
    </citation>
    <scope>NUCLEOTIDE SEQUENCE</scope>
</reference>
<comment type="caution">
    <text evidence="1">The sequence shown here is derived from an EMBL/GenBank/DDBJ whole genome shotgun (WGS) entry which is preliminary data.</text>
</comment>
<name>A0A9W6ZFY8_9STRA</name>
<dbReference type="AlphaFoldDB" id="A0A9W6ZFY8"/>
<gene>
    <name evidence="1" type="ORF">TrRE_jg11399</name>
</gene>
<proteinExistence type="predicted"/>
<evidence type="ECO:0000313" key="1">
    <source>
        <dbReference type="EMBL" id="GMH50587.1"/>
    </source>
</evidence>
<dbReference type="EMBL" id="BRXZ01004528">
    <property type="protein sequence ID" value="GMH50587.1"/>
    <property type="molecule type" value="Genomic_DNA"/>
</dbReference>
<dbReference type="OrthoDB" id="46156at2759"/>